<dbReference type="Proteomes" id="UP000199064">
    <property type="component" value="Unassembled WGS sequence"/>
</dbReference>
<evidence type="ECO:0000313" key="4">
    <source>
        <dbReference type="Proteomes" id="UP000199064"/>
    </source>
</evidence>
<dbReference type="InterPro" id="IPR007236">
    <property type="entry name" value="SlyX"/>
</dbReference>
<keyword evidence="2" id="KW-0175">Coiled coil</keyword>
<dbReference type="AlphaFoldDB" id="A0A1H4KX54"/>
<feature type="coiled-coil region" evidence="2">
    <location>
        <begin position="16"/>
        <end position="64"/>
    </location>
</feature>
<dbReference type="Pfam" id="PF04102">
    <property type="entry name" value="SlyX"/>
    <property type="match status" value="1"/>
</dbReference>
<proteinExistence type="inferred from homology"/>
<comment type="similarity">
    <text evidence="1">Belongs to the SlyX family.</text>
</comment>
<reference evidence="4" key="1">
    <citation type="submission" date="2016-10" db="EMBL/GenBank/DDBJ databases">
        <authorList>
            <person name="Varghese N."/>
            <person name="Submissions S."/>
        </authorList>
    </citation>
    <scope>NUCLEOTIDE SEQUENCE [LARGE SCALE GENOMIC DNA]</scope>
    <source>
        <strain evidence="4">ES.061</strain>
    </source>
</reference>
<accession>A0A1H4KX54</accession>
<sequence length="77" mass="9245">MHRNRRKKRAMSEDRITKLEILAAEQEKTIEELSAELTRQWRETEALKKKLDRLSERFMELEEQTAGDVPVTKPPHW</sequence>
<dbReference type="EMBL" id="FNSL01000001">
    <property type="protein sequence ID" value="SEB62993.1"/>
    <property type="molecule type" value="Genomic_DNA"/>
</dbReference>
<name>A0A1H4KX54_9HYPH</name>
<protein>
    <recommendedName>
        <fullName evidence="1">Protein SlyX homolog</fullName>
    </recommendedName>
</protein>
<evidence type="ECO:0000313" key="3">
    <source>
        <dbReference type="EMBL" id="SEB62993.1"/>
    </source>
</evidence>
<dbReference type="NCBIfam" id="NF001962">
    <property type="entry name" value="PRK00736.1"/>
    <property type="match status" value="1"/>
</dbReference>
<evidence type="ECO:0000256" key="2">
    <source>
        <dbReference type="SAM" id="Coils"/>
    </source>
</evidence>
<evidence type="ECO:0000256" key="1">
    <source>
        <dbReference type="HAMAP-Rule" id="MF_00715"/>
    </source>
</evidence>
<gene>
    <name evidence="1" type="primary">slyX</name>
    <name evidence="3" type="ORF">SAMN05216452_2517</name>
</gene>
<keyword evidence="4" id="KW-1185">Reference proteome</keyword>
<organism evidence="3 4">
    <name type="scientific">Nitratireductor aquibiodomus</name>
    <dbReference type="NCBI Taxonomy" id="204799"/>
    <lineage>
        <taxon>Bacteria</taxon>
        <taxon>Pseudomonadati</taxon>
        <taxon>Pseudomonadota</taxon>
        <taxon>Alphaproteobacteria</taxon>
        <taxon>Hyphomicrobiales</taxon>
        <taxon>Phyllobacteriaceae</taxon>
        <taxon>Nitratireductor</taxon>
    </lineage>
</organism>
<dbReference type="HAMAP" id="MF_00715">
    <property type="entry name" value="SlyX"/>
    <property type="match status" value="1"/>
</dbReference>